<dbReference type="EMBL" id="LKHV01000017">
    <property type="protein sequence ID" value="KRG17379.1"/>
    <property type="molecule type" value="Genomic_DNA"/>
</dbReference>
<dbReference type="EMBL" id="LKHV01000020">
    <property type="protein sequence ID" value="KRG17288.1"/>
    <property type="molecule type" value="Genomic_DNA"/>
</dbReference>
<accession>A0A0Q9YKB0</accession>
<evidence type="ECO:0000313" key="6">
    <source>
        <dbReference type="EMBL" id="KRG18430.1"/>
    </source>
</evidence>
<dbReference type="EMBL" id="LKHV02000001">
    <property type="protein sequence ID" value="MCS5708744.1"/>
    <property type="molecule type" value="Genomic_DNA"/>
</dbReference>
<dbReference type="EMBL" id="LKHV01000044">
    <property type="protein sequence ID" value="KRG17143.1"/>
    <property type="molecule type" value="Genomic_DNA"/>
</dbReference>
<name>A0A0Q9YKB0_9GAMM</name>
<evidence type="ECO:0000313" key="8">
    <source>
        <dbReference type="EMBL" id="KRG19155.1"/>
    </source>
</evidence>
<evidence type="ECO:0000313" key="1">
    <source>
        <dbReference type="EMBL" id="KRG17143.1"/>
    </source>
</evidence>
<dbReference type="EMBL" id="LKHV01000015">
    <property type="protein sequence ID" value="KRG17493.1"/>
    <property type="molecule type" value="Genomic_DNA"/>
</dbReference>
<dbReference type="EMBL" id="LKHV02000001">
    <property type="protein sequence ID" value="MCS5708191.1"/>
    <property type="molecule type" value="Genomic_DNA"/>
</dbReference>
<dbReference type="AlphaFoldDB" id="A0A0Q9YKB0"/>
<dbReference type="EMBL" id="LKHV01000010">
    <property type="protein sequence ID" value="KRG17921.1"/>
    <property type="molecule type" value="Genomic_DNA"/>
</dbReference>
<dbReference type="EMBL" id="LKHV02000001">
    <property type="protein sequence ID" value="MCS5707946.1"/>
    <property type="molecule type" value="Genomic_DNA"/>
</dbReference>
<dbReference type="RefSeq" id="WP_259596574.1">
    <property type="nucleotide sequence ID" value="NZ_LKHV02000001.1"/>
</dbReference>
<dbReference type="EMBL" id="LKHV02000001">
    <property type="protein sequence ID" value="MCS5709070.1"/>
    <property type="molecule type" value="Genomic_DNA"/>
</dbReference>
<sequence length="45" mass="5068">MNIAYLFSNGLELTVCFLSAFNKIKVFELNVLGYFSYEATNDPLG</sequence>
<evidence type="ECO:0000313" key="9">
    <source>
        <dbReference type="EMBL" id="MCS5707946.1"/>
    </source>
</evidence>
<dbReference type="Proteomes" id="UP000051494">
    <property type="component" value="Unassembled WGS sequence"/>
</dbReference>
<protein>
    <submittedName>
        <fullName evidence="1">Uncharacterized protein</fullName>
    </submittedName>
</protein>
<reference evidence="1" key="1">
    <citation type="submission" date="2015-09" db="EMBL/GenBank/DDBJ databases">
        <title>Draft Genome Sequences of Two Novel Amoeba-resistant Intranuclear Bacteria, Candidatus Berkiella cookevillensis and Candidatus Berkiella aquae.</title>
        <authorList>
            <person name="Mehari Y.T."/>
            <person name="Arivett B.A."/>
            <person name="Farone A.L."/>
            <person name="Gunderson J.H."/>
            <person name="Farone M.B."/>
        </authorList>
    </citation>
    <scope>NUCLEOTIDE SEQUENCE [LARGE SCALE GENOMIC DNA]</scope>
    <source>
        <strain evidence="1">CC99</strain>
    </source>
</reference>
<evidence type="ECO:0000313" key="12">
    <source>
        <dbReference type="EMBL" id="MCS5708744.1"/>
    </source>
</evidence>
<evidence type="ECO:0000313" key="11">
    <source>
        <dbReference type="EMBL" id="MCS5708191.1"/>
    </source>
</evidence>
<organism evidence="1">
    <name type="scientific">Candidatus Berkiella cookevillensis</name>
    <dbReference type="NCBI Taxonomy" id="437022"/>
    <lineage>
        <taxon>Bacteria</taxon>
        <taxon>Pseudomonadati</taxon>
        <taxon>Pseudomonadota</taxon>
        <taxon>Gammaproteobacteria</taxon>
        <taxon>Candidatus Berkiellales</taxon>
        <taxon>Candidatus Berkiellaceae</taxon>
        <taxon>Candidatus Berkiella</taxon>
    </lineage>
</organism>
<evidence type="ECO:0000313" key="7">
    <source>
        <dbReference type="EMBL" id="KRG18476.1"/>
    </source>
</evidence>
<dbReference type="EMBL" id="LKHV02000001">
    <property type="protein sequence ID" value="MCS5708009.1"/>
    <property type="molecule type" value="Genomic_DNA"/>
</dbReference>
<dbReference type="EMBL" id="LKHV01000004">
    <property type="protein sequence ID" value="KRG19155.1"/>
    <property type="molecule type" value="Genomic_DNA"/>
</dbReference>
<evidence type="ECO:0000313" key="5">
    <source>
        <dbReference type="EMBL" id="KRG17921.1"/>
    </source>
</evidence>
<keyword evidence="15" id="KW-1185">Reference proteome</keyword>
<dbReference type="EMBL" id="LKHV01000007">
    <property type="protein sequence ID" value="KRG18430.1"/>
    <property type="molecule type" value="Genomic_DNA"/>
</dbReference>
<evidence type="ECO:0000313" key="14">
    <source>
        <dbReference type="EMBL" id="MCS5709150.1"/>
    </source>
</evidence>
<gene>
    <name evidence="9" type="ORF">CC99x_003415</name>
    <name evidence="10" type="ORF">CC99x_003735</name>
    <name evidence="11" type="ORF">CC99x_004665</name>
    <name evidence="12" type="ORF">CC99x_007485</name>
    <name evidence="13" type="ORF">CC99x_009155</name>
    <name evidence="14" type="ORF">CC99x_009555</name>
    <name evidence="8" type="ORF">CC99x_01155</name>
    <name evidence="7" type="ORF">CC99x_01359</name>
    <name evidence="6" type="ORF">CC99x_01642</name>
    <name evidence="5" type="ORF">CC99x_01877</name>
    <name evidence="4" type="ORF">CC99x_02237</name>
    <name evidence="3" type="ORF">CC99x_02347</name>
    <name evidence="2" type="ORF">CC99x_02482</name>
    <name evidence="1" type="ORF">CC99x_02597</name>
</gene>
<proteinExistence type="predicted"/>
<evidence type="ECO:0000313" key="10">
    <source>
        <dbReference type="EMBL" id="MCS5708009.1"/>
    </source>
</evidence>
<reference evidence="9" key="3">
    <citation type="submission" date="2021-06" db="EMBL/GenBank/DDBJ databases">
        <title>Genomic Description and Analysis of Intracellular Bacteria, Candidatus Berkiella cookevillensis and Candidatus Berkiella aquae.</title>
        <authorList>
            <person name="Kidane D.T."/>
            <person name="Mehari Y.T."/>
            <person name="Rice F.C."/>
            <person name="Arivett B.A."/>
            <person name="Farone A.L."/>
            <person name="Berk S.G."/>
            <person name="Farone M.B."/>
        </authorList>
    </citation>
    <scope>NUCLEOTIDE SEQUENCE</scope>
    <source>
        <strain evidence="9">CC99</strain>
    </source>
</reference>
<evidence type="ECO:0000313" key="2">
    <source>
        <dbReference type="EMBL" id="KRG17288.1"/>
    </source>
</evidence>
<evidence type="ECO:0000313" key="13">
    <source>
        <dbReference type="EMBL" id="MCS5709070.1"/>
    </source>
</evidence>
<comment type="caution">
    <text evidence="1">The sequence shown here is derived from an EMBL/GenBank/DDBJ whole genome shotgun (WGS) entry which is preliminary data.</text>
</comment>
<evidence type="ECO:0000313" key="4">
    <source>
        <dbReference type="EMBL" id="KRG17493.1"/>
    </source>
</evidence>
<dbReference type="EMBL" id="LKHV02000001">
    <property type="protein sequence ID" value="MCS5709150.1"/>
    <property type="molecule type" value="Genomic_DNA"/>
</dbReference>
<reference evidence="9" key="2">
    <citation type="journal article" date="2016" name="Genome Announc.">
        <title>Draft Genome Sequences of Two Novel Amoeba-Resistant Intranuclear Bacteria, 'Candidatus Berkiella cookevillensis' and 'Candidatus Berkiella aquae'.</title>
        <authorList>
            <person name="Mehari Y.T."/>
            <person name="Arivett B.A."/>
            <person name="Farone A.L."/>
            <person name="Gunderson J.H."/>
            <person name="Farone M.B."/>
        </authorList>
    </citation>
    <scope>NUCLEOTIDE SEQUENCE</scope>
    <source>
        <strain evidence="9">CC99</strain>
    </source>
</reference>
<evidence type="ECO:0000313" key="15">
    <source>
        <dbReference type="Proteomes" id="UP000051494"/>
    </source>
</evidence>
<evidence type="ECO:0000313" key="3">
    <source>
        <dbReference type="EMBL" id="KRG17379.1"/>
    </source>
</evidence>
<dbReference type="EMBL" id="LKHV01000006">
    <property type="protein sequence ID" value="KRG18476.1"/>
    <property type="molecule type" value="Genomic_DNA"/>
</dbReference>